<proteinExistence type="predicted"/>
<dbReference type="Pfam" id="PF10711">
    <property type="entry name" value="DUF2513"/>
    <property type="match status" value="1"/>
</dbReference>
<reference evidence="1" key="2">
    <citation type="submission" date="2024-05" db="EMBL/GenBank/DDBJ databases">
        <authorList>
            <person name="Mellies J."/>
            <person name="Newton I."/>
        </authorList>
    </citation>
    <scope>NUCLEOTIDE SEQUENCE</scope>
    <source>
        <strain evidence="1">13.2</strain>
    </source>
</reference>
<accession>A0AAU7BF65</accession>
<evidence type="ECO:0000313" key="1">
    <source>
        <dbReference type="EMBL" id="XBG31103.1"/>
    </source>
</evidence>
<reference evidence="1" key="1">
    <citation type="journal article" date="2019" name="Microbiol. Resour. Announc.">
        <title>Draft Genome Sequences of Five Environmental Bacterial Isolates That Degrade Polyethylene Terephthalate Plastic.</title>
        <authorList>
            <person name="Leon-Zayas R."/>
            <person name="Roberts C."/>
            <person name="Vague M."/>
            <person name="Mellies J.L."/>
        </authorList>
    </citation>
    <scope>NUCLEOTIDE SEQUENCE</scope>
    <source>
        <strain evidence="1">13.2</strain>
    </source>
</reference>
<name>A0AAU7BF65_9PSED</name>
<dbReference type="InterPro" id="IPR019650">
    <property type="entry name" value="DUF2513"/>
</dbReference>
<dbReference type="AlphaFoldDB" id="A0AAU7BF65"/>
<protein>
    <submittedName>
        <fullName evidence="1">DUF2513 domain-containing protein</fullName>
    </submittedName>
</protein>
<dbReference type="EMBL" id="CP157179">
    <property type="protein sequence ID" value="XBG31103.1"/>
    <property type="molecule type" value="Genomic_DNA"/>
</dbReference>
<gene>
    <name evidence="1" type="ORF">ABH853_22050</name>
</gene>
<sequence>MKLVKDVLEFIEYTVTLDGPTHSELMEEVLANHGVLGSGEAEDALLEEIIYQVAILESGGFLAKTEVEPSGDRPDEIYYQLTWAGHDLLDSINKRQYQ</sequence>
<organism evidence="1">
    <name type="scientific">Pseudomonas sp. 13.2</name>
    <dbReference type="NCBI Taxonomy" id="3144665"/>
    <lineage>
        <taxon>Bacteria</taxon>
        <taxon>Pseudomonadati</taxon>
        <taxon>Pseudomonadota</taxon>
        <taxon>Gammaproteobacteria</taxon>
        <taxon>Pseudomonadales</taxon>
        <taxon>Pseudomonadaceae</taxon>
        <taxon>Pseudomonas</taxon>
    </lineage>
</organism>